<accession>A0A6A6WLI2</accession>
<name>A0A6A6WLI2_9PEZI</name>
<dbReference type="EMBL" id="ML996565">
    <property type="protein sequence ID" value="KAF2763008.1"/>
    <property type="molecule type" value="Genomic_DNA"/>
</dbReference>
<dbReference type="Pfam" id="PF06985">
    <property type="entry name" value="HET"/>
    <property type="match status" value="1"/>
</dbReference>
<dbReference type="AlphaFoldDB" id="A0A6A6WLI2"/>
<keyword evidence="3" id="KW-1185">Reference proteome</keyword>
<protein>
    <submittedName>
        <fullName evidence="2">HET-domain-containing protein</fullName>
    </submittedName>
</protein>
<evidence type="ECO:0000313" key="2">
    <source>
        <dbReference type="EMBL" id="KAF2763008.1"/>
    </source>
</evidence>
<dbReference type="OrthoDB" id="4476201at2759"/>
<dbReference type="PANTHER" id="PTHR24148">
    <property type="entry name" value="ANKYRIN REPEAT DOMAIN-CONTAINING PROTEIN 39 HOMOLOG-RELATED"/>
    <property type="match status" value="1"/>
</dbReference>
<organism evidence="2 3">
    <name type="scientific">Pseudovirgaria hyperparasitica</name>
    <dbReference type="NCBI Taxonomy" id="470096"/>
    <lineage>
        <taxon>Eukaryota</taxon>
        <taxon>Fungi</taxon>
        <taxon>Dikarya</taxon>
        <taxon>Ascomycota</taxon>
        <taxon>Pezizomycotina</taxon>
        <taxon>Dothideomycetes</taxon>
        <taxon>Dothideomycetes incertae sedis</taxon>
        <taxon>Acrospermales</taxon>
        <taxon>Acrospermaceae</taxon>
        <taxon>Pseudovirgaria</taxon>
    </lineage>
</organism>
<dbReference type="RefSeq" id="XP_033605459.1">
    <property type="nucleotide sequence ID" value="XM_033742585.1"/>
</dbReference>
<evidence type="ECO:0000313" key="3">
    <source>
        <dbReference type="Proteomes" id="UP000799437"/>
    </source>
</evidence>
<dbReference type="PANTHER" id="PTHR24148:SF79">
    <property type="entry name" value="HETEROKARYON INCOMPATIBILITY DOMAIN-CONTAINING PROTEIN"/>
    <property type="match status" value="1"/>
</dbReference>
<feature type="domain" description="Heterokaryon incompatibility" evidence="1">
    <location>
        <begin position="51"/>
        <end position="242"/>
    </location>
</feature>
<dbReference type="InterPro" id="IPR052895">
    <property type="entry name" value="HetReg/Transcr_Mod"/>
</dbReference>
<sequence length="713" mass="80822">MRATPPVALAFKYSKLSSTASSIRLLELVPSVSNRINSTLKEFRLNEAPSFNALSYTWGSPLTHLSASSSLLQQIKARDGRHEDVHHKRSNSITCDGAALPVTTNLRDALLMLQKTDLENATASDTKYIWIDAICVNQNDIAERNDQVSLMSDIFRSAHSVVVWLGPEDEFTADALKVLETIGSLPEDAGESAEEDYTRLFDGDNCATYARLGISPLKYHHWLGFLAFINRPWFERAWVVQELALANAATVICGKHRIPWRWMSRTLRFIQTTRWYHHLSSAKLRHVQELRDHSGIYHELLQSDISIKMTALYLDRTRMRVADSQRPRGDQPPKNGLPLRTLIETHRFTKTTDARDKVYALLGLADQNGAPFKSLSEEDTIRADYNLSTQQLYLDTTRAFLLSSRNLGFMSNVQDPSQTVTEGLPSWVPDFSVEQQPYPLMFRGFPRWRANGRGGPRWEPDASAMRDGLLRVQGICIDRVASVVKLQNECDNPSEFWSDIVKVASELNDRCPISYFSGFHPSRVEVLWRTLMTNTYQRKCPAPSSCGELFIDYILNLQIRHSLSPWSIEVDFQPHQAHVAEDIVPQWHTLLAAEPEDSPYGLALYKERFSEIVGRMFKGGYNPVRLSQLHHELENSSGSVRRVFRTQSQLLGTGARSLQAGDEIWILRGASVPFVLRRMANGRYRLVGEAYVHGVMVGKALTMGFEVQEIVIE</sequence>
<dbReference type="GeneID" id="54483639"/>
<evidence type="ECO:0000259" key="1">
    <source>
        <dbReference type="Pfam" id="PF06985"/>
    </source>
</evidence>
<reference evidence="2" key="1">
    <citation type="journal article" date="2020" name="Stud. Mycol.">
        <title>101 Dothideomycetes genomes: a test case for predicting lifestyles and emergence of pathogens.</title>
        <authorList>
            <person name="Haridas S."/>
            <person name="Albert R."/>
            <person name="Binder M."/>
            <person name="Bloem J."/>
            <person name="Labutti K."/>
            <person name="Salamov A."/>
            <person name="Andreopoulos B."/>
            <person name="Baker S."/>
            <person name="Barry K."/>
            <person name="Bills G."/>
            <person name="Bluhm B."/>
            <person name="Cannon C."/>
            <person name="Castanera R."/>
            <person name="Culley D."/>
            <person name="Daum C."/>
            <person name="Ezra D."/>
            <person name="Gonzalez J."/>
            <person name="Henrissat B."/>
            <person name="Kuo A."/>
            <person name="Liang C."/>
            <person name="Lipzen A."/>
            <person name="Lutzoni F."/>
            <person name="Magnuson J."/>
            <person name="Mondo S."/>
            <person name="Nolan M."/>
            <person name="Ohm R."/>
            <person name="Pangilinan J."/>
            <person name="Park H.-J."/>
            <person name="Ramirez L."/>
            <person name="Alfaro M."/>
            <person name="Sun H."/>
            <person name="Tritt A."/>
            <person name="Yoshinaga Y."/>
            <person name="Zwiers L.-H."/>
            <person name="Turgeon B."/>
            <person name="Goodwin S."/>
            <person name="Spatafora J."/>
            <person name="Crous P."/>
            <person name="Grigoriev I."/>
        </authorList>
    </citation>
    <scope>NUCLEOTIDE SEQUENCE</scope>
    <source>
        <strain evidence="2">CBS 121739</strain>
    </source>
</reference>
<dbReference type="Pfam" id="PF26639">
    <property type="entry name" value="Het-6_barrel"/>
    <property type="match status" value="1"/>
</dbReference>
<dbReference type="Proteomes" id="UP000799437">
    <property type="component" value="Unassembled WGS sequence"/>
</dbReference>
<gene>
    <name evidence="2" type="ORF">EJ05DRAFT_459855</name>
</gene>
<dbReference type="InterPro" id="IPR010730">
    <property type="entry name" value="HET"/>
</dbReference>
<proteinExistence type="predicted"/>